<dbReference type="EMBL" id="AP006500">
    <property type="protein sequence ID" value="BAM82359.1"/>
    <property type="molecule type" value="Genomic_DNA"/>
</dbReference>
<reference evidence="2 3" key="2">
    <citation type="journal article" date="2007" name="BMC Biol.">
        <title>A 100%-complete sequence reveals unusually simple genomic features in the hot-spring red alga Cyanidioschyzon merolae.</title>
        <authorList>
            <person name="Nozaki H."/>
            <person name="Takano H."/>
            <person name="Misumi O."/>
            <person name="Terasawa K."/>
            <person name="Matsuzaki M."/>
            <person name="Maruyama S."/>
            <person name="Nishida K."/>
            <person name="Yagisawa F."/>
            <person name="Yoshida Y."/>
            <person name="Fujiwara T."/>
            <person name="Takio S."/>
            <person name="Tamura K."/>
            <person name="Chung S.J."/>
            <person name="Nakamura S."/>
            <person name="Kuroiwa H."/>
            <person name="Tanaka K."/>
            <person name="Sato N."/>
            <person name="Kuroiwa T."/>
        </authorList>
    </citation>
    <scope>NUCLEOTIDE SEQUENCE [LARGE SCALE GENOMIC DNA]</scope>
    <source>
        <strain evidence="2 3">10D</strain>
    </source>
</reference>
<evidence type="ECO:0000313" key="2">
    <source>
        <dbReference type="EMBL" id="BAM82359.1"/>
    </source>
</evidence>
<gene>
    <name evidence="2" type="ORF">CYME_CMR090C</name>
</gene>
<dbReference type="HOGENOM" id="CLU_1002412_0_0_1"/>
<protein>
    <submittedName>
        <fullName evidence="2">Uncharacterized protein</fullName>
    </submittedName>
</protein>
<dbReference type="GeneID" id="16996955"/>
<dbReference type="OrthoDB" id="10458716at2759"/>
<feature type="compositionally biased region" description="Basic residues" evidence="1">
    <location>
        <begin position="206"/>
        <end position="219"/>
    </location>
</feature>
<organism evidence="2 3">
    <name type="scientific">Cyanidioschyzon merolae (strain NIES-3377 / 10D)</name>
    <name type="common">Unicellular red alga</name>
    <dbReference type="NCBI Taxonomy" id="280699"/>
    <lineage>
        <taxon>Eukaryota</taxon>
        <taxon>Rhodophyta</taxon>
        <taxon>Bangiophyceae</taxon>
        <taxon>Cyanidiales</taxon>
        <taxon>Cyanidiaceae</taxon>
        <taxon>Cyanidioschyzon</taxon>
    </lineage>
</organism>
<feature type="region of interest" description="Disordered" evidence="1">
    <location>
        <begin position="206"/>
        <end position="228"/>
    </location>
</feature>
<feature type="region of interest" description="Disordered" evidence="1">
    <location>
        <begin position="259"/>
        <end position="278"/>
    </location>
</feature>
<reference evidence="2 3" key="1">
    <citation type="journal article" date="2004" name="Nature">
        <title>Genome sequence of the ultrasmall unicellular red alga Cyanidioschyzon merolae 10D.</title>
        <authorList>
            <person name="Matsuzaki M."/>
            <person name="Misumi O."/>
            <person name="Shin-i T."/>
            <person name="Maruyama S."/>
            <person name="Takahara M."/>
            <person name="Miyagishima S."/>
            <person name="Mori T."/>
            <person name="Nishida K."/>
            <person name="Yagisawa F."/>
            <person name="Nishida K."/>
            <person name="Yoshida Y."/>
            <person name="Nishimura Y."/>
            <person name="Nakao S."/>
            <person name="Kobayashi T."/>
            <person name="Momoyama Y."/>
            <person name="Higashiyama T."/>
            <person name="Minoda A."/>
            <person name="Sano M."/>
            <person name="Nomoto H."/>
            <person name="Oishi K."/>
            <person name="Hayashi H."/>
            <person name="Ohta F."/>
            <person name="Nishizaka S."/>
            <person name="Haga S."/>
            <person name="Miura S."/>
            <person name="Morishita T."/>
            <person name="Kabeya Y."/>
            <person name="Terasawa K."/>
            <person name="Suzuki Y."/>
            <person name="Ishii Y."/>
            <person name="Asakawa S."/>
            <person name="Takano H."/>
            <person name="Ohta N."/>
            <person name="Kuroiwa H."/>
            <person name="Tanaka K."/>
            <person name="Shimizu N."/>
            <person name="Sugano S."/>
            <person name="Sato N."/>
            <person name="Nozaki H."/>
            <person name="Ogasawara N."/>
            <person name="Kohara Y."/>
            <person name="Kuroiwa T."/>
        </authorList>
    </citation>
    <scope>NUCLEOTIDE SEQUENCE [LARGE SCALE GENOMIC DNA]</scope>
    <source>
        <strain evidence="2 3">10D</strain>
    </source>
</reference>
<dbReference type="KEGG" id="cme:CYME_CMR090C"/>
<keyword evidence="3" id="KW-1185">Reference proteome</keyword>
<proteinExistence type="predicted"/>
<feature type="compositionally biased region" description="Polar residues" evidence="1">
    <location>
        <begin position="264"/>
        <end position="278"/>
    </location>
</feature>
<name>M1VAZ6_CYAM1</name>
<sequence>MIPVLRVATLAALARHLRPRQRLLGFDFCGPAVLVAASDRERTQAAPFGVFSRSTDGVQADATLLNQVFEQAREFDAHGQVNIGAIVVNVDSAPQDENVCIVPSPPPALAEYVEALARSLDKAVDTDEERAQGLAIVYWNQAHVLRTVRAQVQDLRGVIHELELYPEREKISAAENNMEKPEPFLRLSLLRRMLFGNGEGIPSRRLRKALHRRERRHPGSYHDPKREEKEAFARTFGEEHLAVHEILVDVIEELRQFSREDSSEGASVENTRESTMVP</sequence>
<evidence type="ECO:0000256" key="1">
    <source>
        <dbReference type="SAM" id="MobiDB-lite"/>
    </source>
</evidence>
<dbReference type="AlphaFoldDB" id="M1VAZ6"/>
<dbReference type="Gramene" id="CMR090CT">
    <property type="protein sequence ID" value="CMR090CT"/>
    <property type="gene ID" value="CMR090C"/>
</dbReference>
<evidence type="ECO:0000313" key="3">
    <source>
        <dbReference type="Proteomes" id="UP000007014"/>
    </source>
</evidence>
<dbReference type="RefSeq" id="XP_005538395.1">
    <property type="nucleotide sequence ID" value="XM_005538338.1"/>
</dbReference>
<accession>M1VAZ6</accession>
<dbReference type="Proteomes" id="UP000007014">
    <property type="component" value="Chromosome 18"/>
</dbReference>